<evidence type="ECO:0000313" key="10">
    <source>
        <dbReference type="Proteomes" id="UP000245638"/>
    </source>
</evidence>
<dbReference type="GO" id="GO:0006284">
    <property type="term" value="P:base-excision repair"/>
    <property type="evidence" value="ECO:0007669"/>
    <property type="project" value="UniProtKB-UniRule"/>
</dbReference>
<dbReference type="GO" id="GO:0016799">
    <property type="term" value="F:hydrolase activity, hydrolyzing N-glycosyl compounds"/>
    <property type="evidence" value="ECO:0007669"/>
    <property type="project" value="UniProtKB-UniRule"/>
</dbReference>
<dbReference type="PIRSF" id="PIRSF005954">
    <property type="entry name" value="Thrmst_ogg"/>
    <property type="match status" value="1"/>
</dbReference>
<evidence type="ECO:0000259" key="8">
    <source>
        <dbReference type="SMART" id="SM00478"/>
    </source>
</evidence>
<dbReference type="Pfam" id="PF22175">
    <property type="entry name" value="Ogg-HhH"/>
    <property type="match status" value="1"/>
</dbReference>
<dbReference type="AlphaFoldDB" id="A0A2T9X750"/>
<dbReference type="NCBIfam" id="NF002305">
    <property type="entry name" value="PRK01229.1"/>
    <property type="match status" value="1"/>
</dbReference>
<dbReference type="Gene3D" id="1.10.340.30">
    <property type="entry name" value="Hypothetical protein, domain 2"/>
    <property type="match status" value="1"/>
</dbReference>
<keyword evidence="5 7" id="KW-0511">Multifunctional enzyme</keyword>
<dbReference type="GO" id="GO:0140078">
    <property type="term" value="F:class I DNA-(apurinic or apyrimidinic site) endonuclease activity"/>
    <property type="evidence" value="ECO:0007669"/>
    <property type="project" value="UniProtKB-EC"/>
</dbReference>
<evidence type="ECO:0000313" key="9">
    <source>
        <dbReference type="EMBL" id="PVU75927.1"/>
    </source>
</evidence>
<keyword evidence="4 7" id="KW-0456">Lyase</keyword>
<dbReference type="EC" id="3.2.2.-" evidence="7"/>
<evidence type="ECO:0000256" key="1">
    <source>
        <dbReference type="ARBA" id="ARBA00022763"/>
    </source>
</evidence>
<organism evidence="9 10">
    <name type="scientific">Acidianus hospitalis</name>
    <dbReference type="NCBI Taxonomy" id="563177"/>
    <lineage>
        <taxon>Archaea</taxon>
        <taxon>Thermoproteota</taxon>
        <taxon>Thermoprotei</taxon>
        <taxon>Sulfolobales</taxon>
        <taxon>Sulfolobaceae</taxon>
        <taxon>Acidianus</taxon>
    </lineage>
</organism>
<dbReference type="Gene3D" id="1.10.1670.10">
    <property type="entry name" value="Helix-hairpin-Helix base-excision DNA repair enzymes (C-terminal)"/>
    <property type="match status" value="1"/>
</dbReference>
<dbReference type="EMBL" id="QEFD01000128">
    <property type="protein sequence ID" value="PVU75927.1"/>
    <property type="molecule type" value="Genomic_DNA"/>
</dbReference>
<evidence type="ECO:0000256" key="2">
    <source>
        <dbReference type="ARBA" id="ARBA00022801"/>
    </source>
</evidence>
<comment type="similarity">
    <text evidence="7">Belongs to the type-2 OGG1 family.</text>
</comment>
<dbReference type="CDD" id="cd00056">
    <property type="entry name" value="ENDO3c"/>
    <property type="match status" value="1"/>
</dbReference>
<name>A0A2T9X750_9CREN</name>
<dbReference type="SMART" id="SM00478">
    <property type="entry name" value="ENDO3c"/>
    <property type="match status" value="1"/>
</dbReference>
<keyword evidence="2 7" id="KW-0378">Hydrolase</keyword>
<comment type="function">
    <text evidence="7">Catalyzes the excision of an oxidatively damaged form of guanine (7,8-dihydro-8-oxoguanine = 8-oxoG) from DNA. Also cleaves the DNA backbone at apurinic/apyrimidinic sites (AP sites).</text>
</comment>
<comment type="caution">
    <text evidence="9">The sequence shown here is derived from an EMBL/GenBank/DDBJ whole genome shotgun (WGS) entry which is preliminary data.</text>
</comment>
<reference evidence="9 10" key="1">
    <citation type="journal article" date="2015" name="Appl. Environ. Microbiol.">
        <title>Nanoarchaeota, Their Sulfolobales Host, and Nanoarchaeota Virus Distribution across Yellowstone National Park Hot Springs.</title>
        <authorList>
            <person name="Munson-McGee J.H."/>
            <person name="Field E.K."/>
            <person name="Bateson M."/>
            <person name="Rooney C."/>
            <person name="Stepanauskas R."/>
            <person name="Young M.J."/>
        </authorList>
    </citation>
    <scope>NUCLEOTIDE SEQUENCE [LARGE SCALE GENOMIC DNA]</scope>
    <source>
        <strain evidence="9">SCGC AC-742_N10</strain>
    </source>
</reference>
<feature type="active site" evidence="7">
    <location>
        <position position="145"/>
    </location>
</feature>
<feature type="domain" description="HhH-GPD" evidence="8">
    <location>
        <begin position="42"/>
        <end position="199"/>
    </location>
</feature>
<proteinExistence type="inferred from homology"/>
<feature type="site" description="Important for guanine/8-oxoguanine distinction" evidence="7">
    <location>
        <position position="204"/>
    </location>
</feature>
<keyword evidence="6 7" id="KW-0326">Glycosidase</keyword>
<dbReference type="HAMAP" id="MF_00241">
    <property type="entry name" value="Ogg"/>
    <property type="match status" value="1"/>
</dbReference>
<evidence type="ECO:0000256" key="3">
    <source>
        <dbReference type="ARBA" id="ARBA00023204"/>
    </source>
</evidence>
<protein>
    <recommendedName>
        <fullName evidence="7">8-oxoguanine DNA glycosylase/AP lyase</fullName>
    </recommendedName>
    <domain>
        <recommendedName>
            <fullName evidence="7">8-oxoguanine DNA glycosylase</fullName>
            <shortName evidence="7">8-oxoG DNA glycosylase</shortName>
            <ecNumber evidence="7">3.2.2.-</ecNumber>
        </recommendedName>
    </domain>
    <domain>
        <recommendedName>
            <fullName evidence="7">DNA-(apurinic or apyrimidinic site) lyase</fullName>
            <shortName evidence="7">AP lyase</shortName>
            <ecNumber evidence="7">4.2.99.18</ecNumber>
        </recommendedName>
    </domain>
</protein>
<evidence type="ECO:0000256" key="4">
    <source>
        <dbReference type="ARBA" id="ARBA00023239"/>
    </source>
</evidence>
<sequence length="204" mass="23948">MLRNLVKNVKLRAKVLERAEEFKLNNKAGEDVWFRELVLCILTSNSSFISAYTALNNLYDKLFSLNEDGISKVLRNSGYRFYNLKAKYLFNVRKYYGKLKAWIYPIANKDEYEAREELLQIEGIGMKEASHFLRNVGYFDLAILDRHILKFLSSYYFSYSKKSLPKKDYIYIESVLKSISISLNLPVGLLDLFIWYKGTNKLVK</sequence>
<dbReference type="EC" id="4.2.99.18" evidence="7"/>
<dbReference type="InterPro" id="IPR011257">
    <property type="entry name" value="DNA_glycosylase"/>
</dbReference>
<dbReference type="Proteomes" id="UP000245638">
    <property type="component" value="Unassembled WGS sequence"/>
</dbReference>
<keyword evidence="1 7" id="KW-0227">DNA damage</keyword>
<gene>
    <name evidence="7" type="primary">ogg</name>
    <name evidence="9" type="ORF">DDW13_04205</name>
</gene>
<feature type="active site" evidence="7">
    <location>
        <position position="127"/>
    </location>
</feature>
<dbReference type="InterPro" id="IPR023170">
    <property type="entry name" value="HhH_base_excis_C"/>
</dbReference>
<comment type="catalytic activity">
    <reaction evidence="7">
        <text>2'-deoxyribonucleotide-(2'-deoxyribose 5'-phosphate)-2'-deoxyribonucleotide-DNA = a 3'-end 2'-deoxyribonucleotide-(2,3-dehydro-2,3-deoxyribose 5'-phosphate)-DNA + a 5'-end 5'-phospho-2'-deoxyribonucleoside-DNA + H(+)</text>
        <dbReference type="Rhea" id="RHEA:66592"/>
        <dbReference type="Rhea" id="RHEA-COMP:13180"/>
        <dbReference type="Rhea" id="RHEA-COMP:16897"/>
        <dbReference type="Rhea" id="RHEA-COMP:17067"/>
        <dbReference type="ChEBI" id="CHEBI:15378"/>
        <dbReference type="ChEBI" id="CHEBI:136412"/>
        <dbReference type="ChEBI" id="CHEBI:157695"/>
        <dbReference type="ChEBI" id="CHEBI:167181"/>
        <dbReference type="EC" id="4.2.99.18"/>
    </reaction>
</comment>
<evidence type="ECO:0000256" key="7">
    <source>
        <dbReference type="HAMAP-Rule" id="MF_00241"/>
    </source>
</evidence>
<keyword evidence="3 7" id="KW-0234">DNA repair</keyword>
<dbReference type="InterPro" id="IPR012092">
    <property type="entry name" value="DNA_glyclase/AP_lyase_Ogg"/>
</dbReference>
<evidence type="ECO:0000256" key="6">
    <source>
        <dbReference type="ARBA" id="ARBA00023295"/>
    </source>
</evidence>
<accession>A0A2T9X750</accession>
<evidence type="ECO:0000256" key="5">
    <source>
        <dbReference type="ARBA" id="ARBA00023268"/>
    </source>
</evidence>
<dbReference type="SUPFAM" id="SSF48150">
    <property type="entry name" value="DNA-glycosylase"/>
    <property type="match status" value="1"/>
</dbReference>
<dbReference type="InterPro" id="IPR003265">
    <property type="entry name" value="HhH-GPD_domain"/>
</dbReference>